<reference evidence="4" key="1">
    <citation type="submission" date="2023-03" db="EMBL/GenBank/DDBJ databases">
        <title>Complete genome of Cladonia borealis.</title>
        <authorList>
            <person name="Park H."/>
        </authorList>
    </citation>
    <scope>NUCLEOTIDE SEQUENCE</scope>
    <source>
        <strain evidence="4">ANT050790</strain>
    </source>
</reference>
<feature type="region of interest" description="Disordered" evidence="1">
    <location>
        <begin position="885"/>
        <end position="927"/>
    </location>
</feature>
<accession>A0AA39R6J8</accession>
<feature type="compositionally biased region" description="Basic and acidic residues" evidence="1">
    <location>
        <begin position="579"/>
        <end position="589"/>
    </location>
</feature>
<feature type="compositionally biased region" description="Basic and acidic residues" evidence="1">
    <location>
        <begin position="1007"/>
        <end position="1016"/>
    </location>
</feature>
<dbReference type="GO" id="GO:0005509">
    <property type="term" value="F:calcium ion binding"/>
    <property type="evidence" value="ECO:0007669"/>
    <property type="project" value="InterPro"/>
</dbReference>
<feature type="region of interest" description="Disordered" evidence="1">
    <location>
        <begin position="693"/>
        <end position="716"/>
    </location>
</feature>
<feature type="region of interest" description="Disordered" evidence="1">
    <location>
        <begin position="841"/>
        <end position="869"/>
    </location>
</feature>
<dbReference type="SMART" id="SM00736">
    <property type="entry name" value="CADG"/>
    <property type="match status" value="4"/>
</dbReference>
<feature type="compositionally biased region" description="Low complexity" evidence="1">
    <location>
        <begin position="979"/>
        <end position="990"/>
    </location>
</feature>
<dbReference type="InterPro" id="IPR006644">
    <property type="entry name" value="Cadg"/>
</dbReference>
<dbReference type="InterPro" id="IPR013783">
    <property type="entry name" value="Ig-like_fold"/>
</dbReference>
<sequence length="1117" mass="119992">MLRVWALYGFGRGDNAFVRGFGSLRPDHYSGIRRIMYLTLLLLALSSLIRATPTINLLINAQVPPVAQVNQSYCFIFAPSTFSDTSPINYSLSNSTDWLQLDGSNRTFYGTPGAQDVGSSVVMLVATDNTGSVSMPVTFVVSADSGPGLGTPVAAQLPAYGAFSSPDSILLTPGAALSLYFSNNTFTNTIENTSYYAKSADNTPLPSWVIFNPTDLSFSGQVPQATSPSELPMSVGIELTASNVVGFAQAVAPFQLVIQSHLFAFGNTPQIINVTPGTPVTYGLLDDLSLDSQPVSASDVSQASTDAPSWLSLDQSSLVLSGTPPANVSEQNFTVNTTDQYGDSASTIVLLQMSANSSLDILMPFPTLNATIGTSFNYDLNTSLACDPNGAGVNISVDSGAAAGWLTYNPNAMTLQGNVPANLNPQSVQVTVTASQGNQSQSENLSLMLGCTNGTKCPDTNSNGASSNATTTGASGSGISSSGGSRHRGWIAAAVILPVFAVIAAVLLLSCCCRKKCRLRIKFEEKKKKFKVKREKKKEDRKEKKDETRKKMISGPQQEHNDHEEAGIHPQSPSTFDVDQEKAGERSLDLESAGPAAASPVVPNAFNVRYANQKRGSVKSSRARFSMFRLSKGSAENNDHGGRPDSWQRYVRGLEPRGPRAAGISEFSFIPEEQSLQESNAGDSRFQPAMTMLSGPSVGTEVSVGRKLSKQRKRVSGIFSAPRASGLGHGRNAISQGSSSIFASKGVGHGDASQLGGPPGYGVVRKSWRNLSVISWTTTQSPPDSSDPVIWDRPERMPTHKSSASVMSPFPDPPSTNTMDRLSRPQTIHEAVYGEGSEISFRPIRPLPRSHVPSKRESPTPFTGGTNNEPLQVFHKRRRQQGSFHNPFLSAGPSSSRVSSLQTPVPRRCVTDGSTPLPINPQATSMRSYSQSSSLGSEFKVIPPRISNPQSSHPHKKGARYYNFSTRVLSPLHFNRSSRAFSRSTSSSHSTDSRFESAPSELGFNEGLHEETDEEGNKVWKYAERPNPLRLNSTDVTDDELIESLKADGQYSAAQRLSVLRAKTEGISSEGLEEDANIEVSSPLGKKWRQSTGFKHGDPSNTSVRGIIRDAGESAFV</sequence>
<feature type="region of interest" description="Disordered" evidence="1">
    <location>
        <begin position="461"/>
        <end position="483"/>
    </location>
</feature>
<feature type="region of interest" description="Disordered" evidence="1">
    <location>
        <begin position="798"/>
        <end position="821"/>
    </location>
</feature>
<protein>
    <recommendedName>
        <fullName evidence="3">Dystroglycan-type cadherin-like domain-containing protein</fullName>
    </recommendedName>
</protein>
<feature type="compositionally biased region" description="Polar residues" evidence="1">
    <location>
        <begin position="860"/>
        <end position="869"/>
    </location>
</feature>
<feature type="domain" description="Dystroglycan-type cadherin-like" evidence="3">
    <location>
        <begin position="266"/>
        <end position="362"/>
    </location>
</feature>
<feature type="transmembrane region" description="Helical" evidence="2">
    <location>
        <begin position="490"/>
        <end position="513"/>
    </location>
</feature>
<feature type="domain" description="Dystroglycan-type cadherin-like" evidence="3">
    <location>
        <begin position="367"/>
        <end position="456"/>
    </location>
</feature>
<feature type="compositionally biased region" description="Polar residues" evidence="1">
    <location>
        <begin position="892"/>
        <end position="903"/>
    </location>
</feature>
<evidence type="ECO:0000256" key="1">
    <source>
        <dbReference type="SAM" id="MobiDB-lite"/>
    </source>
</evidence>
<dbReference type="AlphaFoldDB" id="A0AA39R6J8"/>
<feature type="domain" description="Dystroglycan-type cadherin-like" evidence="3">
    <location>
        <begin position="160"/>
        <end position="265"/>
    </location>
</feature>
<evidence type="ECO:0000256" key="2">
    <source>
        <dbReference type="SAM" id="Phobius"/>
    </source>
</evidence>
<organism evidence="4 5">
    <name type="scientific">Cladonia borealis</name>
    <dbReference type="NCBI Taxonomy" id="184061"/>
    <lineage>
        <taxon>Eukaryota</taxon>
        <taxon>Fungi</taxon>
        <taxon>Dikarya</taxon>
        <taxon>Ascomycota</taxon>
        <taxon>Pezizomycotina</taxon>
        <taxon>Lecanoromycetes</taxon>
        <taxon>OSLEUM clade</taxon>
        <taxon>Lecanoromycetidae</taxon>
        <taxon>Lecanorales</taxon>
        <taxon>Lecanorineae</taxon>
        <taxon>Cladoniaceae</taxon>
        <taxon>Cladonia</taxon>
    </lineage>
</organism>
<dbReference type="Gene3D" id="2.60.40.10">
    <property type="entry name" value="Immunoglobulins"/>
    <property type="match status" value="4"/>
</dbReference>
<comment type="caution">
    <text evidence="4">The sequence shown here is derived from an EMBL/GenBank/DDBJ whole genome shotgun (WGS) entry which is preliminary data.</text>
</comment>
<proteinExistence type="predicted"/>
<dbReference type="Proteomes" id="UP001166286">
    <property type="component" value="Unassembled WGS sequence"/>
</dbReference>
<keyword evidence="2" id="KW-0472">Membrane</keyword>
<evidence type="ECO:0000259" key="3">
    <source>
        <dbReference type="SMART" id="SM00736"/>
    </source>
</evidence>
<dbReference type="GO" id="GO:0016020">
    <property type="term" value="C:membrane"/>
    <property type="evidence" value="ECO:0007669"/>
    <property type="project" value="InterPro"/>
</dbReference>
<keyword evidence="5" id="KW-1185">Reference proteome</keyword>
<keyword evidence="2" id="KW-1133">Transmembrane helix</keyword>
<dbReference type="EMBL" id="JAFEKC020000005">
    <property type="protein sequence ID" value="KAK0514594.1"/>
    <property type="molecule type" value="Genomic_DNA"/>
</dbReference>
<keyword evidence="2" id="KW-0812">Transmembrane</keyword>
<dbReference type="SUPFAM" id="SSF49313">
    <property type="entry name" value="Cadherin-like"/>
    <property type="match status" value="4"/>
</dbReference>
<name>A0AA39R6J8_9LECA</name>
<dbReference type="InterPro" id="IPR015919">
    <property type="entry name" value="Cadherin-like_sf"/>
</dbReference>
<evidence type="ECO:0000313" key="4">
    <source>
        <dbReference type="EMBL" id="KAK0514594.1"/>
    </source>
</evidence>
<evidence type="ECO:0000313" key="5">
    <source>
        <dbReference type="Proteomes" id="UP001166286"/>
    </source>
</evidence>
<feature type="region of interest" description="Disordered" evidence="1">
    <location>
        <begin position="528"/>
        <end position="596"/>
    </location>
</feature>
<feature type="domain" description="Dystroglycan-type cadherin-like" evidence="3">
    <location>
        <begin position="54"/>
        <end position="148"/>
    </location>
</feature>
<gene>
    <name evidence="4" type="ORF">JMJ35_003211</name>
</gene>
<feature type="region of interest" description="Disordered" evidence="1">
    <location>
        <begin position="979"/>
        <end position="1016"/>
    </location>
</feature>
<feature type="compositionally biased region" description="Basic and acidic residues" evidence="1">
    <location>
        <begin position="537"/>
        <end position="550"/>
    </location>
</feature>
<dbReference type="Pfam" id="PF05345">
    <property type="entry name" value="He_PIG"/>
    <property type="match status" value="4"/>
</dbReference>